<dbReference type="EMBL" id="CAAALY010031182">
    <property type="protein sequence ID" value="VEL17118.1"/>
    <property type="molecule type" value="Genomic_DNA"/>
</dbReference>
<name>A0A448WPM7_9PLAT</name>
<reference evidence="1" key="1">
    <citation type="submission" date="2018-11" db="EMBL/GenBank/DDBJ databases">
        <authorList>
            <consortium name="Pathogen Informatics"/>
        </authorList>
    </citation>
    <scope>NUCLEOTIDE SEQUENCE</scope>
</reference>
<gene>
    <name evidence="1" type="ORF">PXEA_LOCUS10558</name>
</gene>
<comment type="caution">
    <text evidence="1">The sequence shown here is derived from an EMBL/GenBank/DDBJ whole genome shotgun (WGS) entry which is preliminary data.</text>
</comment>
<dbReference type="Proteomes" id="UP000784294">
    <property type="component" value="Unassembled WGS sequence"/>
</dbReference>
<organism evidence="1 2">
    <name type="scientific">Protopolystoma xenopodis</name>
    <dbReference type="NCBI Taxonomy" id="117903"/>
    <lineage>
        <taxon>Eukaryota</taxon>
        <taxon>Metazoa</taxon>
        <taxon>Spiralia</taxon>
        <taxon>Lophotrochozoa</taxon>
        <taxon>Platyhelminthes</taxon>
        <taxon>Monogenea</taxon>
        <taxon>Polyopisthocotylea</taxon>
        <taxon>Polystomatidea</taxon>
        <taxon>Polystomatidae</taxon>
        <taxon>Protopolystoma</taxon>
    </lineage>
</organism>
<evidence type="ECO:0000313" key="2">
    <source>
        <dbReference type="Proteomes" id="UP000784294"/>
    </source>
</evidence>
<accession>A0A448WPM7</accession>
<evidence type="ECO:0000313" key="1">
    <source>
        <dbReference type="EMBL" id="VEL17118.1"/>
    </source>
</evidence>
<keyword evidence="2" id="KW-1185">Reference proteome</keyword>
<dbReference type="AlphaFoldDB" id="A0A448WPM7"/>
<protein>
    <submittedName>
        <fullName evidence="1">Uncharacterized protein</fullName>
    </submittedName>
</protein>
<proteinExistence type="predicted"/>
<sequence length="128" mass="14065">MLGPTKLTKNSSAPQSHDMIVPFPQITPPPPSLLGMSGLTRVKVNDNVPTFPLSHLPKMLIHEGGNRGPIGAHDEGGVLERLKTQDVACKMMLVCEFSFDRHDEEIVVTPDQADACSLGYYWRVQPLC</sequence>